<feature type="compositionally biased region" description="Acidic residues" evidence="12">
    <location>
        <begin position="1"/>
        <end position="10"/>
    </location>
</feature>
<dbReference type="PANTHER" id="PTHR45796">
    <property type="entry name" value="FORKHEAD BOX P, ISOFORM C"/>
    <property type="match status" value="1"/>
</dbReference>
<keyword evidence="8" id="KW-0804">Transcription</keyword>
<feature type="coiled-coil region" evidence="11">
    <location>
        <begin position="108"/>
        <end position="135"/>
    </location>
</feature>
<dbReference type="InterPro" id="IPR032354">
    <property type="entry name" value="FOXP-CC"/>
</dbReference>
<dbReference type="GO" id="GO:0000978">
    <property type="term" value="F:RNA polymerase II cis-regulatory region sequence-specific DNA binding"/>
    <property type="evidence" value="ECO:0007669"/>
    <property type="project" value="TreeGrafter"/>
</dbReference>
<evidence type="ECO:0000256" key="12">
    <source>
        <dbReference type="SAM" id="MobiDB-lite"/>
    </source>
</evidence>
<feature type="region of interest" description="Disordered" evidence="12">
    <location>
        <begin position="184"/>
        <end position="230"/>
    </location>
</feature>
<dbReference type="InterPro" id="IPR047412">
    <property type="entry name" value="FH_FOXP1_P2"/>
</dbReference>
<feature type="compositionally biased region" description="Low complexity" evidence="12">
    <location>
        <begin position="308"/>
        <end position="331"/>
    </location>
</feature>
<dbReference type="SUPFAM" id="SSF46785">
    <property type="entry name" value="Winged helix' DNA-binding domain"/>
    <property type="match status" value="1"/>
</dbReference>
<dbReference type="InterPro" id="IPR050998">
    <property type="entry name" value="FOXP"/>
</dbReference>
<feature type="compositionally biased region" description="Basic and acidic residues" evidence="12">
    <location>
        <begin position="610"/>
        <end position="647"/>
    </location>
</feature>
<dbReference type="EMBL" id="OB660069">
    <property type="protein sequence ID" value="CAD7222526.1"/>
    <property type="molecule type" value="Genomic_DNA"/>
</dbReference>
<evidence type="ECO:0000256" key="8">
    <source>
        <dbReference type="ARBA" id="ARBA00023163"/>
    </source>
</evidence>
<feature type="compositionally biased region" description="Low complexity" evidence="12">
    <location>
        <begin position="219"/>
        <end position="230"/>
    </location>
</feature>
<protein>
    <submittedName>
        <fullName evidence="13">Uncharacterized protein</fullName>
    </submittedName>
</protein>
<evidence type="ECO:0000256" key="9">
    <source>
        <dbReference type="ARBA" id="ARBA00023242"/>
    </source>
</evidence>
<dbReference type="InterPro" id="IPR030456">
    <property type="entry name" value="TF_fork_head_CS_2"/>
</dbReference>
<evidence type="ECO:0000256" key="7">
    <source>
        <dbReference type="ARBA" id="ARBA00023125"/>
    </source>
</evidence>
<dbReference type="Pfam" id="PF16159">
    <property type="entry name" value="FOXP-CC"/>
    <property type="match status" value="1"/>
</dbReference>
<feature type="compositionally biased region" description="Low complexity" evidence="12">
    <location>
        <begin position="341"/>
        <end position="350"/>
    </location>
</feature>
<dbReference type="PROSITE" id="PS50039">
    <property type="entry name" value="FORK_HEAD_3"/>
    <property type="match status" value="1"/>
</dbReference>
<keyword evidence="4" id="KW-0863">Zinc-finger</keyword>
<sequence>MLDSQVEDMEYSGPPCEDQESPLVRASKIKLEEAVASLGSDLTSSSNGRELTISSRLPDQLTDFFSPTFQQHMQQLLQTQALNPAQLTNLVQTQQSFLQLQQHVQQQAQLVELNRKQMEQTMQSLQERLQMLIFQQASIQQSSGNERKKKTELLQQISQEQHNIIQQIQLLHRHQLLQAGLGMLMTPGDSGDEKIPEGNGRNGMVKQESPPNGFPAPLSPDSKGSNSSSASLSEQIKALYGSGVCKWPGCEASAETIDAFHRHLNSEHTLSDRSAAQVRVQHQVVSQLEAQMSRERGILEAMNAHLRSVGQSQHESSSSSSSRNPASSSSQLPPPSPPSSSSPSKFHIPPGLLPHSPPASSSSLNVNVPLSSPFRTSLSYHSSPPTMVTPSAVPGVAGGPMRKRVTDKTTPSTTPNYEDGLRRRVADRSTADISEEINKNREFYKQHDVRPPFTYASLIRQAIVESPDRQLTLNEIYNWFQNTFCYFRRNAATWKNAVRHNLSLHKCFMRVENVKGAVWTVDEVEFYKRRPTRCSSTSGSGGGASAAGGNSSSNGSSTAISSSSRGAPRSPFFGDLKGGFQAEDDPYGFRTDYRRSSPTMEGSALAARLKGSDDDGLDLSRFKRERDYHSPPTDRSETGSQATRDDDMGSGSPSPRVSCRGVSDDEDHRVPPPPPGHDAAEDLSLSASPSKPVDDKEMGIPSTNCCPVDNNISSPGTGSNPSNAFLPQPQLHVEG</sequence>
<dbReference type="SMART" id="SM00339">
    <property type="entry name" value="FH"/>
    <property type="match status" value="1"/>
</dbReference>
<keyword evidence="6" id="KW-0805">Transcription regulation</keyword>
<dbReference type="InterPro" id="IPR001766">
    <property type="entry name" value="Fork_head_dom"/>
</dbReference>
<accession>A0A7R8ZJH3</accession>
<dbReference type="PROSITE" id="PS00658">
    <property type="entry name" value="FORK_HEAD_2"/>
    <property type="match status" value="1"/>
</dbReference>
<dbReference type="GO" id="GO:0000981">
    <property type="term" value="F:DNA-binding transcription factor activity, RNA polymerase II-specific"/>
    <property type="evidence" value="ECO:0007669"/>
    <property type="project" value="TreeGrafter"/>
</dbReference>
<keyword evidence="3" id="KW-0479">Metal-binding</keyword>
<name>A0A7R8ZJH3_9CRUS</name>
<gene>
    <name evidence="13" type="ORF">CTOB1V02_LOCUS528</name>
</gene>
<dbReference type="InterPro" id="IPR036390">
    <property type="entry name" value="WH_DNA-bd_sf"/>
</dbReference>
<evidence type="ECO:0000256" key="1">
    <source>
        <dbReference type="ARBA" id="ARBA00004123"/>
    </source>
</evidence>
<evidence type="ECO:0000256" key="6">
    <source>
        <dbReference type="ARBA" id="ARBA00023015"/>
    </source>
</evidence>
<dbReference type="CDD" id="cd20065">
    <property type="entry name" value="FH_FOXP2"/>
    <property type="match status" value="1"/>
</dbReference>
<feature type="region of interest" description="Disordered" evidence="12">
    <location>
        <begin position="532"/>
        <end position="735"/>
    </location>
</feature>
<proteinExistence type="predicted"/>
<evidence type="ECO:0000256" key="10">
    <source>
        <dbReference type="PROSITE-ProRule" id="PRU00089"/>
    </source>
</evidence>
<evidence type="ECO:0000256" key="2">
    <source>
        <dbReference type="ARBA" id="ARBA00022491"/>
    </source>
</evidence>
<evidence type="ECO:0000256" key="11">
    <source>
        <dbReference type="SAM" id="Coils"/>
    </source>
</evidence>
<evidence type="ECO:0000313" key="13">
    <source>
        <dbReference type="EMBL" id="CAD7222526.1"/>
    </source>
</evidence>
<evidence type="ECO:0000256" key="3">
    <source>
        <dbReference type="ARBA" id="ARBA00022723"/>
    </source>
</evidence>
<dbReference type="PANTHER" id="PTHR45796:SF4">
    <property type="entry name" value="FORKHEAD BOX P, ISOFORM C"/>
    <property type="match status" value="1"/>
</dbReference>
<feature type="region of interest" description="Disordered" evidence="12">
    <location>
        <begin position="1"/>
        <end position="22"/>
    </location>
</feature>
<keyword evidence="2" id="KW-0678">Repressor</keyword>
<dbReference type="GO" id="GO:0008270">
    <property type="term" value="F:zinc ion binding"/>
    <property type="evidence" value="ECO:0007669"/>
    <property type="project" value="UniProtKB-KW"/>
</dbReference>
<organism evidence="13">
    <name type="scientific">Cyprideis torosa</name>
    <dbReference type="NCBI Taxonomy" id="163714"/>
    <lineage>
        <taxon>Eukaryota</taxon>
        <taxon>Metazoa</taxon>
        <taxon>Ecdysozoa</taxon>
        <taxon>Arthropoda</taxon>
        <taxon>Crustacea</taxon>
        <taxon>Oligostraca</taxon>
        <taxon>Ostracoda</taxon>
        <taxon>Podocopa</taxon>
        <taxon>Podocopida</taxon>
        <taxon>Cytherocopina</taxon>
        <taxon>Cytheroidea</taxon>
        <taxon>Cytherideidae</taxon>
        <taxon>Cyprideis</taxon>
    </lineage>
</organism>
<evidence type="ECO:0000256" key="5">
    <source>
        <dbReference type="ARBA" id="ARBA00022833"/>
    </source>
</evidence>
<dbReference type="Gene3D" id="1.20.5.340">
    <property type="match status" value="1"/>
</dbReference>
<comment type="subcellular location">
    <subcellularLocation>
        <location evidence="1 10">Nucleus</location>
    </subcellularLocation>
</comment>
<reference evidence="13" key="1">
    <citation type="submission" date="2020-11" db="EMBL/GenBank/DDBJ databases">
        <authorList>
            <person name="Tran Van P."/>
        </authorList>
    </citation>
    <scope>NUCLEOTIDE SEQUENCE</scope>
</reference>
<keyword evidence="5" id="KW-0862">Zinc</keyword>
<dbReference type="Gene3D" id="1.10.10.10">
    <property type="entry name" value="Winged helix-like DNA-binding domain superfamily/Winged helix DNA-binding domain"/>
    <property type="match status" value="1"/>
</dbReference>
<feature type="compositionally biased region" description="Polar residues" evidence="12">
    <location>
        <begin position="701"/>
        <end position="725"/>
    </location>
</feature>
<evidence type="ECO:0000256" key="4">
    <source>
        <dbReference type="ARBA" id="ARBA00022771"/>
    </source>
</evidence>
<feature type="compositionally biased region" description="Polar residues" evidence="12">
    <location>
        <begin position="376"/>
        <end position="389"/>
    </location>
</feature>
<dbReference type="GO" id="GO:0005634">
    <property type="term" value="C:nucleus"/>
    <property type="evidence" value="ECO:0007669"/>
    <property type="project" value="UniProtKB-SubCell"/>
</dbReference>
<feature type="region of interest" description="Disordered" evidence="12">
    <location>
        <begin position="307"/>
        <end position="364"/>
    </location>
</feature>
<dbReference type="FunFam" id="1.10.10.10:FF:000010">
    <property type="entry name" value="Forkhead box P2 isoform B"/>
    <property type="match status" value="1"/>
</dbReference>
<keyword evidence="11" id="KW-0175">Coiled coil</keyword>
<dbReference type="OrthoDB" id="5830876at2759"/>
<keyword evidence="9 10" id="KW-0539">Nucleus</keyword>
<dbReference type="PRINTS" id="PR00053">
    <property type="entry name" value="FORKHEAD"/>
</dbReference>
<dbReference type="AlphaFoldDB" id="A0A7R8ZJH3"/>
<dbReference type="Pfam" id="PF00250">
    <property type="entry name" value="Forkhead"/>
    <property type="match status" value="1"/>
</dbReference>
<feature type="DNA-binding region" description="Fork-head" evidence="10">
    <location>
        <begin position="450"/>
        <end position="523"/>
    </location>
</feature>
<feature type="compositionally biased region" description="Low complexity" evidence="12">
    <location>
        <begin position="547"/>
        <end position="567"/>
    </location>
</feature>
<keyword evidence="7 10" id="KW-0238">DNA-binding</keyword>
<feature type="region of interest" description="Disordered" evidence="12">
    <location>
        <begin position="376"/>
        <end position="418"/>
    </location>
</feature>
<dbReference type="InterPro" id="IPR036388">
    <property type="entry name" value="WH-like_DNA-bd_sf"/>
</dbReference>